<feature type="compositionally biased region" description="Polar residues" evidence="1">
    <location>
        <begin position="334"/>
        <end position="400"/>
    </location>
</feature>
<dbReference type="EMBL" id="ML975155">
    <property type="protein sequence ID" value="KAF1813393.1"/>
    <property type="molecule type" value="Genomic_DNA"/>
</dbReference>
<dbReference type="RefSeq" id="XP_033535024.1">
    <property type="nucleotide sequence ID" value="XM_033678072.1"/>
</dbReference>
<feature type="compositionally biased region" description="Basic residues" evidence="1">
    <location>
        <begin position="103"/>
        <end position="113"/>
    </location>
</feature>
<keyword evidence="3" id="KW-1185">Reference proteome</keyword>
<feature type="region of interest" description="Disordered" evidence="1">
    <location>
        <begin position="1"/>
        <end position="178"/>
    </location>
</feature>
<dbReference type="AlphaFoldDB" id="A0A6G1G5Q4"/>
<name>A0A6G1G5Q4_9PEZI</name>
<feature type="compositionally biased region" description="Polar residues" evidence="1">
    <location>
        <begin position="512"/>
        <end position="523"/>
    </location>
</feature>
<feature type="compositionally biased region" description="Polar residues" evidence="1">
    <location>
        <begin position="148"/>
        <end position="158"/>
    </location>
</feature>
<feature type="compositionally biased region" description="Low complexity" evidence="1">
    <location>
        <begin position="302"/>
        <end position="313"/>
    </location>
</feature>
<dbReference type="Proteomes" id="UP000504638">
    <property type="component" value="Unplaced"/>
</dbReference>
<feature type="region of interest" description="Disordered" evidence="1">
    <location>
        <begin position="193"/>
        <end position="212"/>
    </location>
</feature>
<evidence type="ECO:0000313" key="3">
    <source>
        <dbReference type="Proteomes" id="UP000504638"/>
    </source>
</evidence>
<evidence type="ECO:0000313" key="4">
    <source>
        <dbReference type="RefSeq" id="XP_033535024.1"/>
    </source>
</evidence>
<feature type="compositionally biased region" description="Polar residues" evidence="1">
    <location>
        <begin position="18"/>
        <end position="27"/>
    </location>
</feature>
<evidence type="ECO:0000256" key="1">
    <source>
        <dbReference type="SAM" id="MobiDB-lite"/>
    </source>
</evidence>
<feature type="compositionally biased region" description="Basic and acidic residues" evidence="1">
    <location>
        <begin position="418"/>
        <end position="437"/>
    </location>
</feature>
<sequence length="587" mass="63586">MPRPKRKKVVSADAVKTTRVTRNQSLPSADHQGAVAKPATKRGATKQKTSPRTEDALDNLTMAGGLPTNSASSGGVGSGHEEGHAPGRGPPKATGNRGLGEPKKRRESSRKVSKPIDQRRKLSTTARAALETMTEPSAVVNPKRPADSPQTIVPAQKSTPERERLSSPGLYSLSSEGEAAQAKLEADLRRRSGLQGARIPGSTLKVQSTPGVEKSIHALTNFRRRPRQPSFLRMVQQHGDSGMSDIDGLEPDDESTPLQFGRRQGRSSLESGESMLGSLRSEDLRSSASRKRKRPSDEVQVPRSSPTPRSSASNQDLLSSPPVSQGRMDRVPDTQEQQADAQSSLLSEPFSETNAPPLCSSSTQTPVNSPTRPKITPANTRKSTRPQNPSFSTAKLQSLLPQRRQHLGRKAKNTAFDIRSDSEEGSGREESPDELARSKSRPRKKQVGNQAAQPKATSGRVNTKSKSRSRGLTESPAVNKKSKPARVSVAAEKRIYGRRQSQADSEKENDITYISSNDTSSTSEAEDVSIPTGRRTGKSAEKQAIDRDLSKSKSLLAAAAKFAEVDQWDMEFESMSQETGRGSSPWR</sequence>
<protein>
    <submittedName>
        <fullName evidence="2 4">Uncharacterized protein</fullName>
    </submittedName>
</protein>
<evidence type="ECO:0000313" key="2">
    <source>
        <dbReference type="EMBL" id="KAF1813393.1"/>
    </source>
</evidence>
<dbReference type="OrthoDB" id="5423493at2759"/>
<accession>A0A6G1G5Q4</accession>
<dbReference type="GeneID" id="54418642"/>
<feature type="compositionally biased region" description="Basic and acidic residues" evidence="1">
    <location>
        <begin position="538"/>
        <end position="550"/>
    </location>
</feature>
<feature type="region of interest" description="Disordered" evidence="1">
    <location>
        <begin position="219"/>
        <end position="550"/>
    </location>
</feature>
<gene>
    <name evidence="2 4" type="ORF">P152DRAFT_448699</name>
</gene>
<reference evidence="4" key="2">
    <citation type="submission" date="2020-04" db="EMBL/GenBank/DDBJ databases">
        <authorList>
            <consortium name="NCBI Genome Project"/>
        </authorList>
    </citation>
    <scope>NUCLEOTIDE SEQUENCE</scope>
    <source>
        <strain evidence="4">CBS 781.70</strain>
    </source>
</reference>
<feature type="compositionally biased region" description="Low complexity" evidence="1">
    <location>
        <begin position="266"/>
        <end position="279"/>
    </location>
</feature>
<reference evidence="4" key="3">
    <citation type="submission" date="2025-04" db="UniProtKB">
        <authorList>
            <consortium name="RefSeq"/>
        </authorList>
    </citation>
    <scope>IDENTIFICATION</scope>
    <source>
        <strain evidence="4">CBS 781.70</strain>
    </source>
</reference>
<feature type="compositionally biased region" description="Basic residues" evidence="1">
    <location>
        <begin position="403"/>
        <end position="412"/>
    </location>
</feature>
<proteinExistence type="predicted"/>
<organism evidence="2">
    <name type="scientific">Eremomyces bilateralis CBS 781.70</name>
    <dbReference type="NCBI Taxonomy" id="1392243"/>
    <lineage>
        <taxon>Eukaryota</taxon>
        <taxon>Fungi</taxon>
        <taxon>Dikarya</taxon>
        <taxon>Ascomycota</taxon>
        <taxon>Pezizomycotina</taxon>
        <taxon>Dothideomycetes</taxon>
        <taxon>Dothideomycetes incertae sedis</taxon>
        <taxon>Eremomycetales</taxon>
        <taxon>Eremomycetaceae</taxon>
        <taxon>Eremomyces</taxon>
    </lineage>
</organism>
<reference evidence="2 4" key="1">
    <citation type="submission" date="2020-01" db="EMBL/GenBank/DDBJ databases">
        <authorList>
            <consortium name="DOE Joint Genome Institute"/>
            <person name="Haridas S."/>
            <person name="Albert R."/>
            <person name="Binder M."/>
            <person name="Bloem J."/>
            <person name="Labutti K."/>
            <person name="Salamov A."/>
            <person name="Andreopoulos B."/>
            <person name="Baker S.E."/>
            <person name="Barry K."/>
            <person name="Bills G."/>
            <person name="Bluhm B.H."/>
            <person name="Cannon C."/>
            <person name="Castanera R."/>
            <person name="Culley D.E."/>
            <person name="Daum C."/>
            <person name="Ezra D."/>
            <person name="Gonzalez J.B."/>
            <person name="Henrissat B."/>
            <person name="Kuo A."/>
            <person name="Liang C."/>
            <person name="Lipzen A."/>
            <person name="Lutzoni F."/>
            <person name="Magnuson J."/>
            <person name="Mondo S."/>
            <person name="Nolan M."/>
            <person name="Ohm R."/>
            <person name="Pangilinan J."/>
            <person name="Park H.-J."/>
            <person name="Ramirez L."/>
            <person name="Alfaro M."/>
            <person name="Sun H."/>
            <person name="Tritt A."/>
            <person name="Yoshinaga Y."/>
            <person name="Zwiers L.-H."/>
            <person name="Turgeon B.G."/>
            <person name="Goodwin S.B."/>
            <person name="Spatafora J.W."/>
            <person name="Crous P.W."/>
            <person name="Grigoriev I.V."/>
        </authorList>
    </citation>
    <scope>NUCLEOTIDE SEQUENCE</scope>
    <source>
        <strain evidence="2 4">CBS 781.70</strain>
    </source>
</reference>
<feature type="compositionally biased region" description="Polar residues" evidence="1">
    <location>
        <begin position="447"/>
        <end position="462"/>
    </location>
</feature>
<feature type="compositionally biased region" description="Polar residues" evidence="1">
    <location>
        <begin position="314"/>
        <end position="323"/>
    </location>
</feature>